<dbReference type="PROSITE" id="PS51257">
    <property type="entry name" value="PROKAR_LIPOPROTEIN"/>
    <property type="match status" value="1"/>
</dbReference>
<dbReference type="SUPFAM" id="SSF53850">
    <property type="entry name" value="Periplasmic binding protein-like II"/>
    <property type="match status" value="1"/>
</dbReference>
<evidence type="ECO:0000256" key="1">
    <source>
        <dbReference type="ARBA" id="ARBA00004193"/>
    </source>
</evidence>
<name>A0A561SFJ5_9ACTN</name>
<feature type="signal peptide" evidence="4">
    <location>
        <begin position="1"/>
        <end position="23"/>
    </location>
</feature>
<comment type="caution">
    <text evidence="6">The sequence shown here is derived from an EMBL/GenBank/DDBJ whole genome shotgun (WGS) entry which is preliminary data.</text>
</comment>
<gene>
    <name evidence="6" type="ORF">FHX73_15245</name>
</gene>
<reference evidence="6 7" key="1">
    <citation type="submission" date="2019-06" db="EMBL/GenBank/DDBJ databases">
        <title>Sequencing the genomes of 1000 actinobacteria strains.</title>
        <authorList>
            <person name="Klenk H.-P."/>
        </authorList>
    </citation>
    <scope>NUCLEOTIDE SEQUENCE [LARGE SCALE GENOMIC DNA]</scope>
    <source>
        <strain evidence="6 7">DSM 44826</strain>
    </source>
</reference>
<dbReference type="InterPro" id="IPR039424">
    <property type="entry name" value="SBP_5"/>
</dbReference>
<dbReference type="Pfam" id="PF00496">
    <property type="entry name" value="SBP_bac_5"/>
    <property type="match status" value="1"/>
</dbReference>
<evidence type="ECO:0000313" key="6">
    <source>
        <dbReference type="EMBL" id="TWF73632.1"/>
    </source>
</evidence>
<dbReference type="Gene3D" id="3.40.190.10">
    <property type="entry name" value="Periplasmic binding protein-like II"/>
    <property type="match status" value="1"/>
</dbReference>
<evidence type="ECO:0000256" key="3">
    <source>
        <dbReference type="ARBA" id="ARBA00022729"/>
    </source>
</evidence>
<dbReference type="PANTHER" id="PTHR30290">
    <property type="entry name" value="PERIPLASMIC BINDING COMPONENT OF ABC TRANSPORTER"/>
    <property type="match status" value="1"/>
</dbReference>
<dbReference type="AlphaFoldDB" id="A0A561SFJ5"/>
<evidence type="ECO:0000313" key="7">
    <source>
        <dbReference type="Proteomes" id="UP000317940"/>
    </source>
</evidence>
<feature type="chain" id="PRO_5039412531" evidence="4">
    <location>
        <begin position="24"/>
        <end position="549"/>
    </location>
</feature>
<evidence type="ECO:0000256" key="2">
    <source>
        <dbReference type="ARBA" id="ARBA00005695"/>
    </source>
</evidence>
<dbReference type="GO" id="GO:0043190">
    <property type="term" value="C:ATP-binding cassette (ABC) transporter complex"/>
    <property type="evidence" value="ECO:0007669"/>
    <property type="project" value="InterPro"/>
</dbReference>
<dbReference type="GO" id="GO:0015833">
    <property type="term" value="P:peptide transport"/>
    <property type="evidence" value="ECO:0007669"/>
    <property type="project" value="TreeGrafter"/>
</dbReference>
<protein>
    <submittedName>
        <fullName evidence="6">Peptide/nickel transport system substrate-binding protein</fullName>
    </submittedName>
</protein>
<comment type="subcellular location">
    <subcellularLocation>
        <location evidence="1">Cell membrane</location>
        <topology evidence="1">Lipid-anchor</topology>
    </subcellularLocation>
</comment>
<dbReference type="CDD" id="cd08492">
    <property type="entry name" value="PBP2_NikA_DppA_OppA_like_15"/>
    <property type="match status" value="1"/>
</dbReference>
<dbReference type="RefSeq" id="WP_145910586.1">
    <property type="nucleotide sequence ID" value="NZ_BAAAMZ010000001.1"/>
</dbReference>
<accession>A0A561SFJ5</accession>
<dbReference type="InterPro" id="IPR030678">
    <property type="entry name" value="Peptide/Ni-bd"/>
</dbReference>
<keyword evidence="3 4" id="KW-0732">Signal</keyword>
<dbReference type="PIRSF" id="PIRSF002741">
    <property type="entry name" value="MppA"/>
    <property type="match status" value="1"/>
</dbReference>
<dbReference type="GO" id="GO:1904680">
    <property type="term" value="F:peptide transmembrane transporter activity"/>
    <property type="evidence" value="ECO:0007669"/>
    <property type="project" value="TreeGrafter"/>
</dbReference>
<dbReference type="PROSITE" id="PS01040">
    <property type="entry name" value="SBP_BACTERIAL_5"/>
    <property type="match status" value="1"/>
</dbReference>
<feature type="domain" description="Solute-binding protein family 5" evidence="5">
    <location>
        <begin position="84"/>
        <end position="458"/>
    </location>
</feature>
<proteinExistence type="inferred from homology"/>
<comment type="similarity">
    <text evidence="2">Belongs to the bacterial solute-binding protein 5 family.</text>
</comment>
<dbReference type="InterPro" id="IPR000914">
    <property type="entry name" value="SBP_5_dom"/>
</dbReference>
<keyword evidence="7" id="KW-1185">Reference proteome</keyword>
<organism evidence="6 7">
    <name type="scientific">Kitasatospora viridis</name>
    <dbReference type="NCBI Taxonomy" id="281105"/>
    <lineage>
        <taxon>Bacteria</taxon>
        <taxon>Bacillati</taxon>
        <taxon>Actinomycetota</taxon>
        <taxon>Actinomycetes</taxon>
        <taxon>Kitasatosporales</taxon>
        <taxon>Streptomycetaceae</taxon>
        <taxon>Kitasatospora</taxon>
    </lineage>
</organism>
<dbReference type="GO" id="GO:0042597">
    <property type="term" value="C:periplasmic space"/>
    <property type="evidence" value="ECO:0007669"/>
    <property type="project" value="UniProtKB-ARBA"/>
</dbReference>
<dbReference type="Proteomes" id="UP000317940">
    <property type="component" value="Unassembled WGS sequence"/>
</dbReference>
<dbReference type="OrthoDB" id="9046151at2"/>
<evidence type="ECO:0000256" key="4">
    <source>
        <dbReference type="SAM" id="SignalP"/>
    </source>
</evidence>
<dbReference type="EMBL" id="VIWT01000005">
    <property type="protein sequence ID" value="TWF73632.1"/>
    <property type="molecule type" value="Genomic_DNA"/>
</dbReference>
<evidence type="ECO:0000259" key="5">
    <source>
        <dbReference type="Pfam" id="PF00496"/>
    </source>
</evidence>
<dbReference type="InterPro" id="IPR023765">
    <property type="entry name" value="SBP_5_CS"/>
</dbReference>
<sequence length="549" mass="58940">MRVFRPGLARVLASAVAGPLLLAGCGGQGGATAVAGKPVAGGTLTYAVDTEPVSWDPHVSTQDLTAELQRQVLDSLVSEDAEGKFHPWLATSWEAAPDLKSFTFHLRKDVKFQDGTPFDGTAVKANFDSIVAKQTKSQYAASLLGSYTGTEVLDPYTVRVDFGTPSAPFLQAASTTYLGFYSPKALAGDTSKLGQGGPADVGTGPFKFVSYSKGQEAVFEKNPDYDWAPATAAHTGPAHLDKIVVRFLPDASVRVGALNSGQVQVAKAVPPQNVAAVKANPAVKLLGQSEPGGNYNLWLNGSLAPLDDQRVRQAVQRGIDLDLDVKTVEFGQFPRAWSPISATTPGYDKALENSWPYDQNLSNQLLDQAGWTARDAEGYRTKDGHRLSLQWPQLSANATQQNRDILGQAIQADLKKIGVEVVRPSLDVGAYSTLVYGGKANIVDLSWTRFEPDVLWQFLNSADAPAKGGINATFLPDQQLDDLTNQGRATLDPTVRQQVYQKAQARAIDLAVVVPVYTPVALTGVSTKVGGLGYDSDTWLDFYDAWRTP</sequence>
<dbReference type="Gene3D" id="3.10.105.10">
    <property type="entry name" value="Dipeptide-binding Protein, Domain 3"/>
    <property type="match status" value="1"/>
</dbReference>